<feature type="transmembrane region" description="Helical" evidence="1">
    <location>
        <begin position="123"/>
        <end position="140"/>
    </location>
</feature>
<evidence type="ECO:0000313" key="3">
    <source>
        <dbReference type="Proteomes" id="UP000255265"/>
    </source>
</evidence>
<dbReference type="EMBL" id="QQAV01000001">
    <property type="protein sequence ID" value="RDI28761.1"/>
    <property type="molecule type" value="Genomic_DNA"/>
</dbReference>
<feature type="transmembrane region" description="Helical" evidence="1">
    <location>
        <begin position="18"/>
        <end position="36"/>
    </location>
</feature>
<evidence type="ECO:0000313" key="2">
    <source>
        <dbReference type="EMBL" id="RDI28761.1"/>
    </source>
</evidence>
<dbReference type="RefSeq" id="WP_114801589.1">
    <property type="nucleotide sequence ID" value="NZ_QQAV01000001.1"/>
</dbReference>
<keyword evidence="3" id="KW-1185">Reference proteome</keyword>
<feature type="transmembrane region" description="Helical" evidence="1">
    <location>
        <begin position="172"/>
        <end position="190"/>
    </location>
</feature>
<name>A0A370FPI0_9BURK</name>
<accession>A0A370FPI0</accession>
<gene>
    <name evidence="2" type="ORF">DFR41_101517</name>
</gene>
<keyword evidence="1" id="KW-1133">Transmembrane helix</keyword>
<organism evidence="2 3">
    <name type="scientific">Pseudacidovorax intermedius</name>
    <dbReference type="NCBI Taxonomy" id="433924"/>
    <lineage>
        <taxon>Bacteria</taxon>
        <taxon>Pseudomonadati</taxon>
        <taxon>Pseudomonadota</taxon>
        <taxon>Betaproteobacteria</taxon>
        <taxon>Burkholderiales</taxon>
        <taxon>Comamonadaceae</taxon>
        <taxon>Pseudacidovorax</taxon>
    </lineage>
</organism>
<keyword evidence="1" id="KW-0812">Transmembrane</keyword>
<dbReference type="OrthoDB" id="5293851at2"/>
<keyword evidence="1" id="KW-0472">Membrane</keyword>
<protein>
    <submittedName>
        <fullName evidence="2">Uncharacterized protein</fullName>
    </submittedName>
</protein>
<dbReference type="Proteomes" id="UP000255265">
    <property type="component" value="Unassembled WGS sequence"/>
</dbReference>
<reference evidence="2 3" key="1">
    <citation type="submission" date="2018-07" db="EMBL/GenBank/DDBJ databases">
        <title>Genomic Encyclopedia of Type Strains, Phase IV (KMG-IV): sequencing the most valuable type-strain genomes for metagenomic binning, comparative biology and taxonomic classification.</title>
        <authorList>
            <person name="Goeker M."/>
        </authorList>
    </citation>
    <scope>NUCLEOTIDE SEQUENCE [LARGE SCALE GENOMIC DNA]</scope>
    <source>
        <strain evidence="2 3">DSM 21352</strain>
    </source>
</reference>
<evidence type="ECO:0000256" key="1">
    <source>
        <dbReference type="SAM" id="Phobius"/>
    </source>
</evidence>
<sequence>MSERPGAPPATVAPFKRALLLLVATAVLAGCWLVPLEPLAREQLRAGLQRSLTAFAAARALGAVLSVAQGTQLDVKPAGVGLSLAPGQALKPLNELVDRFAAVMLAASVAFGIQLLMLGIGGHVAVSAALTAVLLAWLVLRWRADSAAASAERAAVGADAPRARQDAAAARALRWLSPIFAGLLLVRFAVPAVGLANEGVYRAVMAGEYQSALAVIEASPEQVVGRTQPAAPAEEGLLERLKRWSERATDLRAGYEAILQAAGEWTRTMVRLIALFVVQTVLLPLGFLWLMWRLSRAIAGSAARR</sequence>
<dbReference type="AlphaFoldDB" id="A0A370FPI0"/>
<feature type="transmembrane region" description="Helical" evidence="1">
    <location>
        <begin position="272"/>
        <end position="292"/>
    </location>
</feature>
<proteinExistence type="predicted"/>
<comment type="caution">
    <text evidence="2">The sequence shown here is derived from an EMBL/GenBank/DDBJ whole genome shotgun (WGS) entry which is preliminary data.</text>
</comment>
<dbReference type="PROSITE" id="PS51257">
    <property type="entry name" value="PROKAR_LIPOPROTEIN"/>
    <property type="match status" value="1"/>
</dbReference>